<feature type="transmembrane region" description="Helical" evidence="9">
    <location>
        <begin position="519"/>
        <end position="539"/>
    </location>
</feature>
<sequence>MSGIGHEDEMQPHMIRPLNDDPNLSLALIHAHYLLGVTTGERLLPLTADEVSSAKDGLQQIRTRGVVAASESAVQPMSLYAQQTTSAAGLQTVLPSSTSSAPIDEMLDRLEREISNLTGSNVAADTESIMVALGNLSPEQIASLPEMVQAEIIGPVFSNFAVKFNWPSINAFARTSIIGRWLGSGFGCLAHFIVQAMGGGIYYRLWAVLFFLPITFFFCMSQSNGGCKMSELIMGQTSLVSSGVAVLWFVNNGYKEGTAFAVFQTFGTLTSFIILQLLHLAHLLPADSPPPFQRFSYSAANLYDILTSYIVSGDEHTELLRSAYDDFLRACVSIASHPVTADVNTPAWEMVADLFSLRQNLKSGKFSDLILENYWQPMAADLLELRSSVGLVLRSIYETEPTLRERADAINLRDRARVFEAHLLKVNRSAASLVTSGDIEPPDDNEFMRFQSALGSAFYFACRAQDYRDASLQLRAKNSEQAERYSCHPFAGFAAWWKAWWAEPFFRGLNEGGGARPTLIYAARFTLAVVIGEVVLVVGQHYSEGVRQHGLWGILPVYLCFLPTCGASLLRGGRRTIGTLAGAAVSVICLSANPHDSAAIFVEMMIVVFIGKSASSYGGIGYAGTVFILTWFVVCMGLAIGTTLPPDQMMIAAAWRAGLTAAGGIYVTIFSAVFFPEFAAVHYKQAAAHTVKECSNGVEEAVLQLVRARSELRGTPLHDPRDDFSHAVFKSLSTQVKYREDASAEIAMLGSLKLLSPTTKRVLRRRADIGKLVNEALVLHNALIASSLSVTGPAAKMLDCILPSLRDFGLSLQSSSERLFIAINEEKNIPPFKDDVNVAAQMCLDTFLNAKNRLVEDCLAGSEGAAEIISSGGFRIYYLVYAVTVFAGMWTSVENRLIGQQPPVEMVTESVDSSDISLSTADSTDDVPGLGVHEARRQRVFLDVSQGVAREIPSTPAVAVH</sequence>
<evidence type="ECO:0000256" key="1">
    <source>
        <dbReference type="ARBA" id="ARBA00004141"/>
    </source>
</evidence>
<evidence type="ECO:0000256" key="7">
    <source>
        <dbReference type="ARBA" id="ARBA00023136"/>
    </source>
</evidence>
<evidence type="ECO:0000256" key="3">
    <source>
        <dbReference type="ARBA" id="ARBA00022448"/>
    </source>
</evidence>
<dbReference type="AlphaFoldDB" id="C5LI86"/>
<evidence type="ECO:0000256" key="5">
    <source>
        <dbReference type="ARBA" id="ARBA00022989"/>
    </source>
</evidence>
<dbReference type="GO" id="GO:0015743">
    <property type="term" value="P:malate transport"/>
    <property type="evidence" value="ECO:0007669"/>
    <property type="project" value="InterPro"/>
</dbReference>
<dbReference type="GO" id="GO:0016020">
    <property type="term" value="C:membrane"/>
    <property type="evidence" value="ECO:0007669"/>
    <property type="project" value="UniProtKB-SubCell"/>
</dbReference>
<keyword evidence="5 9" id="KW-1133">Transmembrane helix</keyword>
<evidence type="ECO:0000313" key="11">
    <source>
        <dbReference type="Proteomes" id="UP000007800"/>
    </source>
</evidence>
<dbReference type="GO" id="GO:0034220">
    <property type="term" value="P:monoatomic ion transmembrane transport"/>
    <property type="evidence" value="ECO:0007669"/>
    <property type="project" value="UniProtKB-KW"/>
</dbReference>
<comment type="similarity">
    <text evidence="2">Belongs to the aromatic acid exporter (TC 2.A.85) family.</text>
</comment>
<organism evidence="11">
    <name type="scientific">Perkinsus marinus (strain ATCC 50983 / TXsc)</name>
    <dbReference type="NCBI Taxonomy" id="423536"/>
    <lineage>
        <taxon>Eukaryota</taxon>
        <taxon>Sar</taxon>
        <taxon>Alveolata</taxon>
        <taxon>Perkinsozoa</taxon>
        <taxon>Perkinsea</taxon>
        <taxon>Perkinsida</taxon>
        <taxon>Perkinsidae</taxon>
        <taxon>Perkinsus</taxon>
    </lineage>
</organism>
<dbReference type="InParanoid" id="C5LI86"/>
<evidence type="ECO:0000313" key="10">
    <source>
        <dbReference type="EMBL" id="EER03621.1"/>
    </source>
</evidence>
<dbReference type="PANTHER" id="PTHR31086">
    <property type="entry name" value="ALUMINUM-ACTIVATED MALATE TRANSPORTER 10"/>
    <property type="match status" value="1"/>
</dbReference>
<keyword evidence="3" id="KW-0813">Transport</keyword>
<dbReference type="Proteomes" id="UP000007800">
    <property type="component" value="Unassembled WGS sequence"/>
</dbReference>
<evidence type="ECO:0000256" key="8">
    <source>
        <dbReference type="ARBA" id="ARBA00023303"/>
    </source>
</evidence>
<keyword evidence="8" id="KW-0407">Ion channel</keyword>
<reference evidence="10 11" key="1">
    <citation type="submission" date="2008-07" db="EMBL/GenBank/DDBJ databases">
        <authorList>
            <person name="El-Sayed N."/>
            <person name="Caler E."/>
            <person name="Inman J."/>
            <person name="Amedeo P."/>
            <person name="Hass B."/>
            <person name="Wortman J."/>
        </authorList>
    </citation>
    <scope>NUCLEOTIDE SEQUENCE [LARGE SCALE GENOMIC DNA]</scope>
    <source>
        <strain evidence="11">ATCC 50983 / TXsc</strain>
    </source>
</reference>
<protein>
    <submittedName>
        <fullName evidence="10">Uncharacterized protein</fullName>
    </submittedName>
</protein>
<dbReference type="EMBL" id="GG682187">
    <property type="protein sequence ID" value="EER03621.1"/>
    <property type="molecule type" value="Genomic_DNA"/>
</dbReference>
<evidence type="ECO:0000256" key="9">
    <source>
        <dbReference type="SAM" id="Phobius"/>
    </source>
</evidence>
<keyword evidence="11" id="KW-1185">Reference proteome</keyword>
<feature type="transmembrane region" description="Helical" evidence="9">
    <location>
        <begin position="551"/>
        <end position="570"/>
    </location>
</feature>
<feature type="transmembrane region" description="Helical" evidence="9">
    <location>
        <begin position="653"/>
        <end position="675"/>
    </location>
</feature>
<dbReference type="RefSeq" id="XP_002771805.1">
    <property type="nucleotide sequence ID" value="XM_002771759.1"/>
</dbReference>
<keyword evidence="6" id="KW-0406">Ion transport</keyword>
<dbReference type="InterPro" id="IPR020966">
    <property type="entry name" value="ALMT"/>
</dbReference>
<keyword evidence="7 9" id="KW-0472">Membrane</keyword>
<comment type="subcellular location">
    <subcellularLocation>
        <location evidence="1">Membrane</location>
        <topology evidence="1">Multi-pass membrane protein</topology>
    </subcellularLocation>
</comment>
<feature type="transmembrane region" description="Helical" evidence="9">
    <location>
        <begin position="620"/>
        <end position="641"/>
    </location>
</feature>
<keyword evidence="4 9" id="KW-0812">Transmembrane</keyword>
<name>C5LI86_PERM5</name>
<dbReference type="GeneID" id="9047941"/>
<feature type="transmembrane region" description="Helical" evidence="9">
    <location>
        <begin position="262"/>
        <end position="284"/>
    </location>
</feature>
<evidence type="ECO:0000256" key="4">
    <source>
        <dbReference type="ARBA" id="ARBA00022692"/>
    </source>
</evidence>
<proteinExistence type="inferred from homology"/>
<evidence type="ECO:0000256" key="6">
    <source>
        <dbReference type="ARBA" id="ARBA00023065"/>
    </source>
</evidence>
<feature type="transmembrane region" description="Helical" evidence="9">
    <location>
        <begin position="201"/>
        <end position="220"/>
    </location>
</feature>
<feature type="transmembrane region" description="Helical" evidence="9">
    <location>
        <begin position="177"/>
        <end position="195"/>
    </location>
</feature>
<dbReference type="Pfam" id="PF11744">
    <property type="entry name" value="ALMT"/>
    <property type="match status" value="1"/>
</dbReference>
<dbReference type="OrthoDB" id="462997at2759"/>
<feature type="transmembrane region" description="Helical" evidence="9">
    <location>
        <begin position="232"/>
        <end position="250"/>
    </location>
</feature>
<evidence type="ECO:0000256" key="2">
    <source>
        <dbReference type="ARBA" id="ARBA00007079"/>
    </source>
</evidence>
<gene>
    <name evidence="10" type="ORF">Pmar_PMAR026298</name>
</gene>
<accession>C5LI86</accession>